<organism evidence="2 3">
    <name type="scientific">Citrus x changshan-huyou</name>
    <dbReference type="NCBI Taxonomy" id="2935761"/>
    <lineage>
        <taxon>Eukaryota</taxon>
        <taxon>Viridiplantae</taxon>
        <taxon>Streptophyta</taxon>
        <taxon>Embryophyta</taxon>
        <taxon>Tracheophyta</taxon>
        <taxon>Spermatophyta</taxon>
        <taxon>Magnoliopsida</taxon>
        <taxon>eudicotyledons</taxon>
        <taxon>Gunneridae</taxon>
        <taxon>Pentapetalae</taxon>
        <taxon>rosids</taxon>
        <taxon>malvids</taxon>
        <taxon>Sapindales</taxon>
        <taxon>Rutaceae</taxon>
        <taxon>Aurantioideae</taxon>
        <taxon>Citrus</taxon>
    </lineage>
</organism>
<evidence type="ECO:0000256" key="1">
    <source>
        <dbReference type="SAM" id="MobiDB-lite"/>
    </source>
</evidence>
<accession>A0AAP0QUB8</accession>
<evidence type="ECO:0000313" key="2">
    <source>
        <dbReference type="EMBL" id="KAK9223705.1"/>
    </source>
</evidence>
<evidence type="ECO:0000313" key="3">
    <source>
        <dbReference type="Proteomes" id="UP001428341"/>
    </source>
</evidence>
<comment type="caution">
    <text evidence="2">The sequence shown here is derived from an EMBL/GenBank/DDBJ whole genome shotgun (WGS) entry which is preliminary data.</text>
</comment>
<name>A0AAP0QUB8_9ROSI</name>
<proteinExistence type="predicted"/>
<sequence length="120" mass="13122">MPLPTRIQATVLKIGGHDDLVWRLQTEFGGGLWRWKSPGSASSARPISCKKHKAIPAVFLLRVDSRRPGQRQLARHALQPENLGTKATQPPMTTEMGNPRSRGGRITDVGCGKLGFRGSL</sequence>
<reference evidence="2 3" key="1">
    <citation type="submission" date="2024-05" db="EMBL/GenBank/DDBJ databases">
        <title>Haplotype-resolved chromosome-level genome assembly of Huyou (Citrus changshanensis).</title>
        <authorList>
            <person name="Miao C."/>
            <person name="Chen W."/>
            <person name="Wu Y."/>
            <person name="Wang L."/>
            <person name="Zhao S."/>
            <person name="Grierson D."/>
            <person name="Xu C."/>
            <person name="Chen K."/>
        </authorList>
    </citation>
    <scope>NUCLEOTIDE SEQUENCE [LARGE SCALE GENOMIC DNA]</scope>
    <source>
        <strain evidence="2">01-14</strain>
        <tissue evidence="2">Leaf</tissue>
    </source>
</reference>
<gene>
    <name evidence="2" type="ORF">WN944_012151</name>
</gene>
<dbReference type="Proteomes" id="UP001428341">
    <property type="component" value="Unassembled WGS sequence"/>
</dbReference>
<dbReference type="AlphaFoldDB" id="A0AAP0QUB8"/>
<protein>
    <submittedName>
        <fullName evidence="2">Uncharacterized protein</fullName>
    </submittedName>
</protein>
<feature type="compositionally biased region" description="Polar residues" evidence="1">
    <location>
        <begin position="85"/>
        <end position="96"/>
    </location>
</feature>
<feature type="region of interest" description="Disordered" evidence="1">
    <location>
        <begin position="70"/>
        <end position="108"/>
    </location>
</feature>
<dbReference type="EMBL" id="JBCGBO010000002">
    <property type="protein sequence ID" value="KAK9223705.1"/>
    <property type="molecule type" value="Genomic_DNA"/>
</dbReference>
<keyword evidence="3" id="KW-1185">Reference proteome</keyword>